<dbReference type="EMBL" id="FN653605">
    <property type="protein sequence ID" value="CBY15673.1"/>
    <property type="molecule type" value="Genomic_DNA"/>
</dbReference>
<gene>
    <name evidence="2" type="ORF">GSOID_T00013978001</name>
</gene>
<proteinExistence type="predicted"/>
<evidence type="ECO:0000256" key="1">
    <source>
        <dbReference type="SAM" id="Coils"/>
    </source>
</evidence>
<dbReference type="Proteomes" id="UP000001307">
    <property type="component" value="Unassembled WGS sequence"/>
</dbReference>
<organism evidence="2">
    <name type="scientific">Oikopleura dioica</name>
    <name type="common">Tunicate</name>
    <dbReference type="NCBI Taxonomy" id="34765"/>
    <lineage>
        <taxon>Eukaryota</taxon>
        <taxon>Metazoa</taxon>
        <taxon>Chordata</taxon>
        <taxon>Tunicata</taxon>
        <taxon>Appendicularia</taxon>
        <taxon>Copelata</taxon>
        <taxon>Oikopleuridae</taxon>
        <taxon>Oikopleura</taxon>
    </lineage>
</organism>
<dbReference type="OrthoDB" id="10512648at2759"/>
<accession>E4Y1C9</accession>
<keyword evidence="1" id="KW-0175">Coiled coil</keyword>
<dbReference type="AlphaFoldDB" id="E4Y1C9"/>
<evidence type="ECO:0000313" key="2">
    <source>
        <dbReference type="EMBL" id="CBY15673.1"/>
    </source>
</evidence>
<keyword evidence="3" id="KW-1185">Reference proteome</keyword>
<feature type="coiled-coil region" evidence="1">
    <location>
        <begin position="48"/>
        <end position="96"/>
    </location>
</feature>
<name>E4Y1C9_OIKDI</name>
<reference evidence="2" key="1">
    <citation type="journal article" date="2010" name="Science">
        <title>Plasticity of animal genome architecture unmasked by rapid evolution of a pelagic tunicate.</title>
        <authorList>
            <person name="Denoeud F."/>
            <person name="Henriet S."/>
            <person name="Mungpakdee S."/>
            <person name="Aury J.M."/>
            <person name="Da Silva C."/>
            <person name="Brinkmann H."/>
            <person name="Mikhaleva J."/>
            <person name="Olsen L.C."/>
            <person name="Jubin C."/>
            <person name="Canestro C."/>
            <person name="Bouquet J.M."/>
            <person name="Danks G."/>
            <person name="Poulain J."/>
            <person name="Campsteijn C."/>
            <person name="Adamski M."/>
            <person name="Cross I."/>
            <person name="Yadetie F."/>
            <person name="Muffato M."/>
            <person name="Louis A."/>
            <person name="Butcher S."/>
            <person name="Tsagkogeorga G."/>
            <person name="Konrad A."/>
            <person name="Singh S."/>
            <person name="Jensen M.F."/>
            <person name="Cong E.H."/>
            <person name="Eikeseth-Otteraa H."/>
            <person name="Noel B."/>
            <person name="Anthouard V."/>
            <person name="Porcel B.M."/>
            <person name="Kachouri-Lafond R."/>
            <person name="Nishino A."/>
            <person name="Ugolini M."/>
            <person name="Chourrout P."/>
            <person name="Nishida H."/>
            <person name="Aasland R."/>
            <person name="Huzurbazar S."/>
            <person name="Westhof E."/>
            <person name="Delsuc F."/>
            <person name="Lehrach H."/>
            <person name="Reinhardt R."/>
            <person name="Weissenbach J."/>
            <person name="Roy S.W."/>
            <person name="Artiguenave F."/>
            <person name="Postlethwait J.H."/>
            <person name="Manak J.R."/>
            <person name="Thompson E.M."/>
            <person name="Jaillon O."/>
            <person name="Du Pasquier L."/>
            <person name="Boudinot P."/>
            <person name="Liberles D.A."/>
            <person name="Volff J.N."/>
            <person name="Philippe H."/>
            <person name="Lenhard B."/>
            <person name="Roest Crollius H."/>
            <person name="Wincker P."/>
            <person name="Chourrout D."/>
        </authorList>
    </citation>
    <scope>NUCLEOTIDE SEQUENCE [LARGE SCALE GENOMIC DNA]</scope>
</reference>
<evidence type="ECO:0000313" key="3">
    <source>
        <dbReference type="Proteomes" id="UP000001307"/>
    </source>
</evidence>
<dbReference type="InParanoid" id="E4Y1C9"/>
<sequence length="110" mass="13237">MGFCDEIVNQEKLAEFDRFYTSYVFLEITRTIKIVNCFEKAHELNEVKKIEQRKLKNKDQSNKKLQKEISQLEMEEIELRRELKKSREERLAFENELKLIAAKKAKKAKK</sequence>
<protein>
    <submittedName>
        <fullName evidence="2">Uncharacterized protein</fullName>
    </submittedName>
</protein>